<dbReference type="InterPro" id="IPR036061">
    <property type="entry name" value="CheW-like_dom_sf"/>
</dbReference>
<dbReference type="Gene3D" id="2.30.30.40">
    <property type="entry name" value="SH3 Domains"/>
    <property type="match status" value="1"/>
</dbReference>
<dbReference type="Pfam" id="PF01584">
    <property type="entry name" value="CheW"/>
    <property type="match status" value="1"/>
</dbReference>
<dbReference type="InterPro" id="IPR002545">
    <property type="entry name" value="CheW-lke_dom"/>
</dbReference>
<dbReference type="PANTHER" id="PTHR22617">
    <property type="entry name" value="CHEMOTAXIS SENSOR HISTIDINE KINASE-RELATED"/>
    <property type="match status" value="1"/>
</dbReference>
<dbReference type="AlphaFoldDB" id="A0A1B8PNB8"/>
<dbReference type="GO" id="GO:0007165">
    <property type="term" value="P:signal transduction"/>
    <property type="evidence" value="ECO:0007669"/>
    <property type="project" value="InterPro"/>
</dbReference>
<dbReference type="InterPro" id="IPR039315">
    <property type="entry name" value="CheW"/>
</dbReference>
<dbReference type="GO" id="GO:0006935">
    <property type="term" value="P:chemotaxis"/>
    <property type="evidence" value="ECO:0007669"/>
    <property type="project" value="InterPro"/>
</dbReference>
<dbReference type="Gene3D" id="2.40.50.180">
    <property type="entry name" value="CheA-289, Domain 4"/>
    <property type="match status" value="1"/>
</dbReference>
<dbReference type="GO" id="GO:0005829">
    <property type="term" value="C:cytosol"/>
    <property type="evidence" value="ECO:0007669"/>
    <property type="project" value="TreeGrafter"/>
</dbReference>
<dbReference type="SUPFAM" id="SSF50341">
    <property type="entry name" value="CheW-like"/>
    <property type="match status" value="1"/>
</dbReference>
<gene>
    <name evidence="1" type="ORF">YHS_01210</name>
</gene>
<accession>A0A1B8PNB8</accession>
<dbReference type="PANTHER" id="PTHR22617:SF43">
    <property type="entry name" value="PROTEIN PILI"/>
    <property type="match status" value="1"/>
</dbReference>
<protein>
    <submittedName>
        <fullName evidence="1">Chemotaxis protein CheW</fullName>
    </submittedName>
</protein>
<dbReference type="EMBL" id="CP024176">
    <property type="protein sequence ID" value="ATQ82564.1"/>
    <property type="molecule type" value="Genomic_DNA"/>
</dbReference>
<proteinExistence type="predicted"/>
<dbReference type="OrthoDB" id="5298045at2"/>
<reference evidence="1" key="1">
    <citation type="submission" date="2017-11" db="EMBL/GenBank/DDBJ databases">
        <title>Complete Genome Sequence from Moraxella oslensis YHS isolated from human skin.</title>
        <authorList>
            <person name="Lee K."/>
            <person name="Lim J.Y."/>
            <person name="Hwang I."/>
        </authorList>
    </citation>
    <scope>NUCLEOTIDE SEQUENCE</scope>
    <source>
        <strain evidence="1">YHS</strain>
    </source>
</reference>
<organism evidence="1">
    <name type="scientific">Faucicola osloensis</name>
    <name type="common">Moraxella osloensis</name>
    <dbReference type="NCBI Taxonomy" id="34062"/>
    <lineage>
        <taxon>Bacteria</taxon>
        <taxon>Pseudomonadati</taxon>
        <taxon>Pseudomonadota</taxon>
        <taxon>Gammaproteobacteria</taxon>
        <taxon>Moraxellales</taxon>
        <taxon>Moraxellaceae</taxon>
        <taxon>Faucicola</taxon>
    </lineage>
</organism>
<name>A0A1B8PNB8_FAUOS</name>
<evidence type="ECO:0000313" key="1">
    <source>
        <dbReference type="EMBL" id="ATQ82564.1"/>
    </source>
</evidence>
<dbReference type="PROSITE" id="PS50851">
    <property type="entry name" value="CHEW"/>
    <property type="match status" value="1"/>
</dbReference>
<dbReference type="SMART" id="SM00260">
    <property type="entry name" value="CheW"/>
    <property type="match status" value="1"/>
</dbReference>
<sequence>MSSNGFIELLRLANRGIKRQKGTHFDQRNQWLGVAFSLGGHHLVAPLGDVAEVLSLPAYTSVPLSKPWLLGIANVRGRLLPITNLSNFLGLHPSGLNYQSGNQKILVIDQPKLFSGLQVDEVLGIQTFSRGQYQPIEMPNDSPLAQYTHGRFRQNEQIWYVFMPSLLAQDTRYLEAAL</sequence>